<gene>
    <name evidence="2" type="ORF">IQ31_01799</name>
</gene>
<dbReference type="Proteomes" id="UP000315908">
    <property type="component" value="Unassembled WGS sequence"/>
</dbReference>
<dbReference type="PANTHER" id="PTHR12905">
    <property type="entry name" value="METALLOPHOSPHOESTERASE"/>
    <property type="match status" value="1"/>
</dbReference>
<dbReference type="PANTHER" id="PTHR12905:SF0">
    <property type="entry name" value="CALCINEURIN-LIKE PHOSPHOESTERASE DOMAIN-CONTAINING PROTEIN"/>
    <property type="match status" value="1"/>
</dbReference>
<sequence length="160" mass="18346">MWHPFHQIICGLRLQIDIIASHYPPSGILDNDYGSEEIREFVLERSPSYHIFGHNHAGYGKIKVKAIQFINASLYELLEGMEAMISMAILALTTTFLLIFLIILLIKLILIFLLKAILNGLRWISGNLFIDSSHKIIYSFYLIILIGLYIHDTAKTNKRT</sequence>
<evidence type="ECO:0000313" key="3">
    <source>
        <dbReference type="Proteomes" id="UP000315908"/>
    </source>
</evidence>
<reference evidence="2 3" key="1">
    <citation type="journal article" date="2015" name="Stand. Genomic Sci.">
        <title>Genomic Encyclopedia of Bacterial and Archaeal Type Strains, Phase III: the genomes of soil and plant-associated and newly described type strains.</title>
        <authorList>
            <person name="Whitman W.B."/>
            <person name="Woyke T."/>
            <person name="Klenk H.P."/>
            <person name="Zhou Y."/>
            <person name="Lilburn T.G."/>
            <person name="Beck B.J."/>
            <person name="De Vos P."/>
            <person name="Vandamme P."/>
            <person name="Eisen J.A."/>
            <person name="Garrity G."/>
            <person name="Hugenholtz P."/>
            <person name="Kyrpides N.C."/>
        </authorList>
    </citation>
    <scope>NUCLEOTIDE SEQUENCE [LARGE SCALE GENOMIC DNA]</scope>
    <source>
        <strain evidence="2 3">CGMCC 1.6855</strain>
    </source>
</reference>
<dbReference type="InterPro" id="IPR051693">
    <property type="entry name" value="UPF0046_metallophosphoest"/>
</dbReference>
<protein>
    <recommendedName>
        <fullName evidence="4">Calcineurin-like phosphoesterase domain-containing protein</fullName>
    </recommendedName>
</protein>
<evidence type="ECO:0000256" key="1">
    <source>
        <dbReference type="SAM" id="Phobius"/>
    </source>
</evidence>
<keyword evidence="1" id="KW-0472">Membrane</keyword>
<name>A0A562MNZ9_9SPHI</name>
<evidence type="ECO:0000313" key="2">
    <source>
        <dbReference type="EMBL" id="TWI21667.1"/>
    </source>
</evidence>
<dbReference type="Gene3D" id="3.60.21.10">
    <property type="match status" value="1"/>
</dbReference>
<feature type="transmembrane region" description="Helical" evidence="1">
    <location>
        <begin position="135"/>
        <end position="151"/>
    </location>
</feature>
<proteinExistence type="predicted"/>
<keyword evidence="1" id="KW-0812">Transmembrane</keyword>
<dbReference type="AlphaFoldDB" id="A0A562MNZ9"/>
<dbReference type="SUPFAM" id="SSF56300">
    <property type="entry name" value="Metallo-dependent phosphatases"/>
    <property type="match status" value="1"/>
</dbReference>
<comment type="caution">
    <text evidence="2">The sequence shown here is derived from an EMBL/GenBank/DDBJ whole genome shotgun (WGS) entry which is preliminary data.</text>
</comment>
<organism evidence="2 3">
    <name type="scientific">Sphingobacterium siyangense</name>
    <dbReference type="NCBI Taxonomy" id="459529"/>
    <lineage>
        <taxon>Bacteria</taxon>
        <taxon>Pseudomonadati</taxon>
        <taxon>Bacteroidota</taxon>
        <taxon>Sphingobacteriia</taxon>
        <taxon>Sphingobacteriales</taxon>
        <taxon>Sphingobacteriaceae</taxon>
        <taxon>Sphingobacterium</taxon>
    </lineage>
</organism>
<keyword evidence="1" id="KW-1133">Transmembrane helix</keyword>
<dbReference type="EMBL" id="VLKR01000007">
    <property type="protein sequence ID" value="TWI21667.1"/>
    <property type="molecule type" value="Genomic_DNA"/>
</dbReference>
<evidence type="ECO:0008006" key="4">
    <source>
        <dbReference type="Google" id="ProtNLM"/>
    </source>
</evidence>
<accession>A0A562MNZ9</accession>
<feature type="transmembrane region" description="Helical" evidence="1">
    <location>
        <begin position="83"/>
        <end position="114"/>
    </location>
</feature>
<dbReference type="InterPro" id="IPR029052">
    <property type="entry name" value="Metallo-depent_PP-like"/>
</dbReference>